<evidence type="ECO:0000259" key="1">
    <source>
        <dbReference type="Pfam" id="PF00668"/>
    </source>
</evidence>
<sequence length="436" mass="46195">MNQPVQPTSISGNGARARVLPLSAAAHSVWFSQRVSGDAPISVAQYVDIRGALDIDLLMDSARWAGREFGAGRLHVFEVDGHPYQTLAAADDDFVVQVDFRGRVNPLAAAREWMREEHSRPVDLSADQLIVAAVLRISEEHTFWYVRAHQVALDAHGLRTLIERSAELYTHAFVGAAASPSGALDLEAVAASDASYRTSERFERDRDSWAEHLAGVADPVTFAGTAAPSQSEPVVIGGELAPAAPGASLSAPTVVAAFGAFLAQHTGRDEVTVTLPTPARGNAALRRSGGSLANVVPLRLSAGAGMTVGEASTAAGRELAGALSRQRHRQEDIAREVGVIGDRAASFGPTIELMLADSEIPLGPLDGALHVLTTGRVDDLTVRVRPGAVEGATRIDFLANRDLYSVTELRQLHQRFLAFVEGFLAADSDSPLSAVA</sequence>
<evidence type="ECO:0000313" key="3">
    <source>
        <dbReference type="Proteomes" id="UP000198677"/>
    </source>
</evidence>
<dbReference type="Proteomes" id="UP000198677">
    <property type="component" value="Unassembled WGS sequence"/>
</dbReference>
<keyword evidence="3" id="KW-1185">Reference proteome</keyword>
<dbReference type="InterPro" id="IPR023213">
    <property type="entry name" value="CAT-like_dom_sf"/>
</dbReference>
<dbReference type="Pfam" id="PF00668">
    <property type="entry name" value="Condensation"/>
    <property type="match status" value="2"/>
</dbReference>
<dbReference type="RefSeq" id="WP_083576761.1">
    <property type="nucleotide sequence ID" value="NZ_FOAW01000001.1"/>
</dbReference>
<name>A0A1H7G3C9_9NOCA</name>
<dbReference type="AlphaFoldDB" id="A0A1H7G3C9"/>
<reference evidence="3" key="1">
    <citation type="submission" date="2016-10" db="EMBL/GenBank/DDBJ databases">
        <authorList>
            <person name="Varghese N."/>
            <person name="Submissions S."/>
        </authorList>
    </citation>
    <scope>NUCLEOTIDE SEQUENCE [LARGE SCALE GENOMIC DNA]</scope>
    <source>
        <strain evidence="3">DSM 44675</strain>
    </source>
</reference>
<dbReference type="SUPFAM" id="SSF52777">
    <property type="entry name" value="CoA-dependent acyltransferases"/>
    <property type="match status" value="2"/>
</dbReference>
<feature type="domain" description="Condensation" evidence="1">
    <location>
        <begin position="18"/>
        <end position="225"/>
    </location>
</feature>
<dbReference type="GO" id="GO:0003824">
    <property type="term" value="F:catalytic activity"/>
    <property type="evidence" value="ECO:0007669"/>
    <property type="project" value="InterPro"/>
</dbReference>
<dbReference type="OrthoDB" id="2472181at2"/>
<protein>
    <submittedName>
        <fullName evidence="2">Condensation domain-containing protein</fullName>
    </submittedName>
</protein>
<organism evidence="2 3">
    <name type="scientific">Rhodococcus maanshanensis</name>
    <dbReference type="NCBI Taxonomy" id="183556"/>
    <lineage>
        <taxon>Bacteria</taxon>
        <taxon>Bacillati</taxon>
        <taxon>Actinomycetota</taxon>
        <taxon>Actinomycetes</taxon>
        <taxon>Mycobacteriales</taxon>
        <taxon>Nocardiaceae</taxon>
        <taxon>Rhodococcus</taxon>
    </lineage>
</organism>
<accession>A0A1H7G3C9</accession>
<feature type="domain" description="Condensation" evidence="1">
    <location>
        <begin position="255"/>
        <end position="425"/>
    </location>
</feature>
<dbReference type="InterPro" id="IPR001242">
    <property type="entry name" value="Condensation_dom"/>
</dbReference>
<dbReference type="GO" id="GO:0008610">
    <property type="term" value="P:lipid biosynthetic process"/>
    <property type="evidence" value="ECO:0007669"/>
    <property type="project" value="UniProtKB-ARBA"/>
</dbReference>
<evidence type="ECO:0000313" key="2">
    <source>
        <dbReference type="EMBL" id="SEK32554.1"/>
    </source>
</evidence>
<dbReference type="EMBL" id="FOAW01000001">
    <property type="protein sequence ID" value="SEK32554.1"/>
    <property type="molecule type" value="Genomic_DNA"/>
</dbReference>
<gene>
    <name evidence="2" type="ORF">SAMN05444583_101362</name>
</gene>
<dbReference type="Gene3D" id="3.30.559.10">
    <property type="entry name" value="Chloramphenicol acetyltransferase-like domain"/>
    <property type="match status" value="1"/>
</dbReference>
<proteinExistence type="predicted"/>
<dbReference type="Gene3D" id="3.30.559.30">
    <property type="entry name" value="Nonribosomal peptide synthetase, condensation domain"/>
    <property type="match status" value="1"/>
</dbReference>